<name>A0ABR3RZF0_9PLEO</name>
<gene>
    <name evidence="2" type="ORF">SLS59_001308</name>
</gene>
<proteinExistence type="predicted"/>
<comment type="caution">
    <text evidence="2">The sequence shown here is derived from an EMBL/GenBank/DDBJ whole genome shotgun (WGS) entry which is preliminary data.</text>
</comment>
<evidence type="ECO:0000313" key="3">
    <source>
        <dbReference type="Proteomes" id="UP001521222"/>
    </source>
</evidence>
<accession>A0ABR3RZF0</accession>
<dbReference type="Proteomes" id="UP001521222">
    <property type="component" value="Unassembled WGS sequence"/>
</dbReference>
<sequence length="232" mass="23603">MRSFAVAAIIGAASAAAVYPVESSTPVYEATTPAYAASTPAYVASTPAYSVASSSAKYDEYPVSSSAGYVASTPVYSQGYPVSSSAGYPVASSSVKYVEYPVTSTKVVKETTFVCPTPTVVTYEEKTYSVTKATTLTVSSYTTTVVKTTQTPEAQKPSSKAQTPVYSASVPSVAPSSAPYPSKNATVSYSAPQGTATGYPTTTKPSTPEFTGAATQAGVGLLAVVGALAAFL</sequence>
<reference evidence="2 3" key="1">
    <citation type="submission" date="2024-02" db="EMBL/GenBank/DDBJ databases">
        <title>De novo assembly and annotation of 12 fungi associated with fruit tree decline syndrome in Ontario, Canada.</title>
        <authorList>
            <person name="Sulman M."/>
            <person name="Ellouze W."/>
            <person name="Ilyukhin E."/>
        </authorList>
    </citation>
    <scope>NUCLEOTIDE SEQUENCE [LARGE SCALE GENOMIC DNA]</scope>
    <source>
        <strain evidence="2 3">M97-236</strain>
    </source>
</reference>
<keyword evidence="1" id="KW-0732">Signal</keyword>
<feature type="chain" id="PRO_5047404486" evidence="1">
    <location>
        <begin position="24"/>
        <end position="232"/>
    </location>
</feature>
<evidence type="ECO:0000256" key="1">
    <source>
        <dbReference type="SAM" id="SignalP"/>
    </source>
</evidence>
<dbReference type="EMBL" id="JAKIXB020000003">
    <property type="protein sequence ID" value="KAL1609797.1"/>
    <property type="molecule type" value="Genomic_DNA"/>
</dbReference>
<evidence type="ECO:0000313" key="2">
    <source>
        <dbReference type="EMBL" id="KAL1609797.1"/>
    </source>
</evidence>
<protein>
    <submittedName>
        <fullName evidence="2">Uncharacterized protein</fullName>
    </submittedName>
</protein>
<organism evidence="2 3">
    <name type="scientific">Nothophoma quercina</name>
    <dbReference type="NCBI Taxonomy" id="749835"/>
    <lineage>
        <taxon>Eukaryota</taxon>
        <taxon>Fungi</taxon>
        <taxon>Dikarya</taxon>
        <taxon>Ascomycota</taxon>
        <taxon>Pezizomycotina</taxon>
        <taxon>Dothideomycetes</taxon>
        <taxon>Pleosporomycetidae</taxon>
        <taxon>Pleosporales</taxon>
        <taxon>Pleosporineae</taxon>
        <taxon>Didymellaceae</taxon>
        <taxon>Nothophoma</taxon>
    </lineage>
</organism>
<keyword evidence="3" id="KW-1185">Reference proteome</keyword>
<feature type="signal peptide" evidence="1">
    <location>
        <begin position="1"/>
        <end position="23"/>
    </location>
</feature>